<protein>
    <submittedName>
        <fullName evidence="2">Uncharacterized protein</fullName>
    </submittedName>
</protein>
<dbReference type="Proteomes" id="UP000307440">
    <property type="component" value="Unassembled WGS sequence"/>
</dbReference>
<dbReference type="AlphaFoldDB" id="A0A5C3KN37"/>
<feature type="region of interest" description="Disordered" evidence="1">
    <location>
        <begin position="1"/>
        <end position="34"/>
    </location>
</feature>
<name>A0A5C3KN37_COPMA</name>
<evidence type="ECO:0000313" key="2">
    <source>
        <dbReference type="EMBL" id="TFK21881.1"/>
    </source>
</evidence>
<organism evidence="2 3">
    <name type="scientific">Coprinopsis marcescibilis</name>
    <name type="common">Agaric fungus</name>
    <name type="synonym">Psathyrella marcescibilis</name>
    <dbReference type="NCBI Taxonomy" id="230819"/>
    <lineage>
        <taxon>Eukaryota</taxon>
        <taxon>Fungi</taxon>
        <taxon>Dikarya</taxon>
        <taxon>Basidiomycota</taxon>
        <taxon>Agaricomycotina</taxon>
        <taxon>Agaricomycetes</taxon>
        <taxon>Agaricomycetidae</taxon>
        <taxon>Agaricales</taxon>
        <taxon>Agaricineae</taxon>
        <taxon>Psathyrellaceae</taxon>
        <taxon>Coprinopsis</taxon>
    </lineage>
</organism>
<keyword evidence="3" id="KW-1185">Reference proteome</keyword>
<proteinExistence type="predicted"/>
<reference evidence="2 3" key="1">
    <citation type="journal article" date="2019" name="Nat. Ecol. Evol.">
        <title>Megaphylogeny resolves global patterns of mushroom evolution.</title>
        <authorList>
            <person name="Varga T."/>
            <person name="Krizsan K."/>
            <person name="Foldi C."/>
            <person name="Dima B."/>
            <person name="Sanchez-Garcia M."/>
            <person name="Sanchez-Ramirez S."/>
            <person name="Szollosi G.J."/>
            <person name="Szarkandi J.G."/>
            <person name="Papp V."/>
            <person name="Albert L."/>
            <person name="Andreopoulos W."/>
            <person name="Angelini C."/>
            <person name="Antonin V."/>
            <person name="Barry K.W."/>
            <person name="Bougher N.L."/>
            <person name="Buchanan P."/>
            <person name="Buyck B."/>
            <person name="Bense V."/>
            <person name="Catcheside P."/>
            <person name="Chovatia M."/>
            <person name="Cooper J."/>
            <person name="Damon W."/>
            <person name="Desjardin D."/>
            <person name="Finy P."/>
            <person name="Geml J."/>
            <person name="Haridas S."/>
            <person name="Hughes K."/>
            <person name="Justo A."/>
            <person name="Karasinski D."/>
            <person name="Kautmanova I."/>
            <person name="Kiss B."/>
            <person name="Kocsube S."/>
            <person name="Kotiranta H."/>
            <person name="LaButti K.M."/>
            <person name="Lechner B.E."/>
            <person name="Liimatainen K."/>
            <person name="Lipzen A."/>
            <person name="Lukacs Z."/>
            <person name="Mihaltcheva S."/>
            <person name="Morgado L.N."/>
            <person name="Niskanen T."/>
            <person name="Noordeloos M.E."/>
            <person name="Ohm R.A."/>
            <person name="Ortiz-Santana B."/>
            <person name="Ovrebo C."/>
            <person name="Racz N."/>
            <person name="Riley R."/>
            <person name="Savchenko A."/>
            <person name="Shiryaev A."/>
            <person name="Soop K."/>
            <person name="Spirin V."/>
            <person name="Szebenyi C."/>
            <person name="Tomsovsky M."/>
            <person name="Tulloss R.E."/>
            <person name="Uehling J."/>
            <person name="Grigoriev I.V."/>
            <person name="Vagvolgyi C."/>
            <person name="Papp T."/>
            <person name="Martin F.M."/>
            <person name="Miettinen O."/>
            <person name="Hibbett D.S."/>
            <person name="Nagy L.G."/>
        </authorList>
    </citation>
    <scope>NUCLEOTIDE SEQUENCE [LARGE SCALE GENOMIC DNA]</scope>
    <source>
        <strain evidence="2 3">CBS 121175</strain>
    </source>
</reference>
<gene>
    <name evidence="2" type="ORF">FA15DRAFT_696061</name>
</gene>
<evidence type="ECO:0000256" key="1">
    <source>
        <dbReference type="SAM" id="MobiDB-lite"/>
    </source>
</evidence>
<sequence>MEMTKRSRIKPERSLLAESPDSGSVLPGEPDKQTVDGSAMEFVEGLHVRSNPYRARIILALCFTIQSDVQCMATELASVPEALLDVCDHSPALLSAALRTKFIEGRTPVGWLFDHLPDSFVNSERNSQNIHSLLAAATLGLLESYCPSDTTAEKDLLESYCRRNSNWFFQRELNEFKKSSIRDTSYRAKSSYAGELERDGTVEFTVPHFRRRMLSDGFVDIRFVFWCCVWSYCIECNETGAWYMKHTIVEDPLNTDIPSRSTNPPGQYRCVTLWLGSNTASDTAIGRLLFPQTDGGKVLPDNSFRLNYASISLELLQQANQYIDSDGTLRGQLRFSPGTTKNDIELNKYE</sequence>
<evidence type="ECO:0000313" key="3">
    <source>
        <dbReference type="Proteomes" id="UP000307440"/>
    </source>
</evidence>
<accession>A0A5C3KN37</accession>
<dbReference type="EMBL" id="ML210255">
    <property type="protein sequence ID" value="TFK21881.1"/>
    <property type="molecule type" value="Genomic_DNA"/>
</dbReference>